<dbReference type="InterPro" id="IPR003439">
    <property type="entry name" value="ABC_transporter-like_ATP-bd"/>
</dbReference>
<dbReference type="SMART" id="SM00382">
    <property type="entry name" value="AAA"/>
    <property type="match status" value="1"/>
</dbReference>
<dbReference type="Pfam" id="PF08402">
    <property type="entry name" value="TOBE_2"/>
    <property type="match status" value="1"/>
</dbReference>
<dbReference type="PANTHER" id="PTHR42781">
    <property type="entry name" value="SPERMIDINE/PUTRESCINE IMPORT ATP-BINDING PROTEIN POTA"/>
    <property type="match status" value="1"/>
</dbReference>
<dbReference type="GO" id="GO:0016887">
    <property type="term" value="F:ATP hydrolysis activity"/>
    <property type="evidence" value="ECO:0007669"/>
    <property type="project" value="InterPro"/>
</dbReference>
<accession>A0A366E634</accession>
<dbReference type="PROSITE" id="PS50893">
    <property type="entry name" value="ABC_TRANSPORTER_2"/>
    <property type="match status" value="1"/>
</dbReference>
<dbReference type="PANTHER" id="PTHR42781:SF4">
    <property type="entry name" value="SPERMIDINE_PUTRESCINE IMPORT ATP-BINDING PROTEIN POTA"/>
    <property type="match status" value="1"/>
</dbReference>
<evidence type="ECO:0000313" key="7">
    <source>
        <dbReference type="EMBL" id="RBO97239.1"/>
    </source>
</evidence>
<dbReference type="GO" id="GO:0022857">
    <property type="term" value="F:transmembrane transporter activity"/>
    <property type="evidence" value="ECO:0007669"/>
    <property type="project" value="InterPro"/>
</dbReference>
<keyword evidence="8" id="KW-1185">Reference proteome</keyword>
<dbReference type="SUPFAM" id="SSF52540">
    <property type="entry name" value="P-loop containing nucleoside triphosphate hydrolases"/>
    <property type="match status" value="1"/>
</dbReference>
<keyword evidence="4" id="KW-0547">Nucleotide-binding</keyword>
<dbReference type="PROSITE" id="PS00211">
    <property type="entry name" value="ABC_TRANSPORTER_1"/>
    <property type="match status" value="1"/>
</dbReference>
<gene>
    <name evidence="7" type="ORF">DFR47_10220</name>
</gene>
<dbReference type="GO" id="GO:0005524">
    <property type="term" value="F:ATP binding"/>
    <property type="evidence" value="ECO:0007669"/>
    <property type="project" value="UniProtKB-KW"/>
</dbReference>
<dbReference type="EMBL" id="QNRH01000002">
    <property type="protein sequence ID" value="RBO97239.1"/>
    <property type="molecule type" value="Genomic_DNA"/>
</dbReference>
<dbReference type="Gene3D" id="3.40.50.300">
    <property type="entry name" value="P-loop containing nucleotide triphosphate hydrolases"/>
    <property type="match status" value="1"/>
</dbReference>
<dbReference type="InterPro" id="IPR013611">
    <property type="entry name" value="Transp-assoc_OB_typ2"/>
</dbReference>
<dbReference type="RefSeq" id="WP_113943279.1">
    <property type="nucleotide sequence ID" value="NZ_JBHEEG010000012.1"/>
</dbReference>
<keyword evidence="3" id="KW-0813">Transport</keyword>
<evidence type="ECO:0000256" key="5">
    <source>
        <dbReference type="ARBA" id="ARBA00022840"/>
    </source>
</evidence>
<organism evidence="7 8">
    <name type="scientific">Pseudochrobactrum asaccharolyticum</name>
    <dbReference type="NCBI Taxonomy" id="354351"/>
    <lineage>
        <taxon>Bacteria</taxon>
        <taxon>Pseudomonadati</taxon>
        <taxon>Pseudomonadota</taxon>
        <taxon>Alphaproteobacteria</taxon>
        <taxon>Hyphomicrobiales</taxon>
        <taxon>Brucellaceae</taxon>
        <taxon>Pseudochrobactrum</taxon>
    </lineage>
</organism>
<keyword evidence="5 7" id="KW-0067">ATP-binding</keyword>
<evidence type="ECO:0000313" key="8">
    <source>
        <dbReference type="Proteomes" id="UP000252893"/>
    </source>
</evidence>
<comment type="caution">
    <text evidence="7">The sequence shown here is derived from an EMBL/GenBank/DDBJ whole genome shotgun (WGS) entry which is preliminary data.</text>
</comment>
<dbReference type="AlphaFoldDB" id="A0A366E634"/>
<evidence type="ECO:0000256" key="2">
    <source>
        <dbReference type="ARBA" id="ARBA00005417"/>
    </source>
</evidence>
<dbReference type="SUPFAM" id="SSF50331">
    <property type="entry name" value="MOP-like"/>
    <property type="match status" value="1"/>
</dbReference>
<evidence type="ECO:0000256" key="3">
    <source>
        <dbReference type="ARBA" id="ARBA00022448"/>
    </source>
</evidence>
<dbReference type="FunFam" id="3.40.50.300:FF:000425">
    <property type="entry name" value="Probable ABC transporter, ATP-binding subunit"/>
    <property type="match status" value="1"/>
</dbReference>
<dbReference type="GO" id="GO:0015697">
    <property type="term" value="P:quaternary ammonium group transport"/>
    <property type="evidence" value="ECO:0007669"/>
    <property type="project" value="UniProtKB-ARBA"/>
</dbReference>
<dbReference type="Proteomes" id="UP000252893">
    <property type="component" value="Unassembled WGS sequence"/>
</dbReference>
<evidence type="ECO:0000256" key="1">
    <source>
        <dbReference type="ARBA" id="ARBA00004533"/>
    </source>
</evidence>
<dbReference type="OrthoDB" id="9802264at2"/>
<sequence>MSDVVLQCITKKYGAVTAVNDVSMIIKQGELVAFLGPSGCGKTTTLRMIGGFVDVTSGRITVGGRDITHLPPHKRNMGFGFQNYALFPHMSVAANVAFGLEMRGVSKADIQTRVNKALDRVRLRPFAERLPKQMSGGQQQRVALARALVIEPDVLLLDEPLSNLDANLRHEMKEEIRSIQNSLGITTIFVTHDQDEALSISDKVVVMRQGIVEQVGTPTEVFDTPRSRFVAEFMGVTNLLSGKMEAANRFRLKGGDVVPISPQSARDTGSVHNMNEDLVLALRPERIEILQVAGGNAANHQPDRLNGTIEQAVYRGLMIDYRIKTHSGVQMTARRPAPAAGGPQILKAGQDIALSWGEDAAVLVAGAH</sequence>
<dbReference type="GO" id="GO:0043190">
    <property type="term" value="C:ATP-binding cassette (ABC) transporter complex"/>
    <property type="evidence" value="ECO:0007669"/>
    <property type="project" value="InterPro"/>
</dbReference>
<dbReference type="Gene3D" id="2.40.50.100">
    <property type="match status" value="1"/>
</dbReference>
<comment type="similarity">
    <text evidence="2">Belongs to the ABC transporter superfamily.</text>
</comment>
<dbReference type="InterPro" id="IPR027417">
    <property type="entry name" value="P-loop_NTPase"/>
</dbReference>
<name>A0A366E634_9HYPH</name>
<evidence type="ECO:0000259" key="6">
    <source>
        <dbReference type="PROSITE" id="PS50893"/>
    </source>
</evidence>
<proteinExistence type="inferred from homology"/>
<dbReference type="InterPro" id="IPR003593">
    <property type="entry name" value="AAA+_ATPase"/>
</dbReference>
<dbReference type="Pfam" id="PF00005">
    <property type="entry name" value="ABC_tran"/>
    <property type="match status" value="1"/>
</dbReference>
<dbReference type="InterPro" id="IPR008995">
    <property type="entry name" value="Mo/tungstate-bd_C_term_dom"/>
</dbReference>
<protein>
    <submittedName>
        <fullName evidence="7">Putative spermidine/putrescine transport system ATP-binding protein</fullName>
    </submittedName>
</protein>
<dbReference type="InterPro" id="IPR017871">
    <property type="entry name" value="ABC_transporter-like_CS"/>
</dbReference>
<reference evidence="7 8" key="1">
    <citation type="submission" date="2018-06" db="EMBL/GenBank/DDBJ databases">
        <title>Genomic Encyclopedia of Type Strains, Phase IV (KMG-IV): sequencing the most valuable type-strain genomes for metagenomic binning, comparative biology and taxonomic classification.</title>
        <authorList>
            <person name="Goeker M."/>
        </authorList>
    </citation>
    <scope>NUCLEOTIDE SEQUENCE [LARGE SCALE GENOMIC DNA]</scope>
    <source>
        <strain evidence="7 8">DSM 25619</strain>
    </source>
</reference>
<feature type="domain" description="ABC transporter" evidence="6">
    <location>
        <begin position="4"/>
        <end position="234"/>
    </location>
</feature>
<dbReference type="InterPro" id="IPR050093">
    <property type="entry name" value="ABC_SmlMolc_Importer"/>
</dbReference>
<comment type="subcellular location">
    <subcellularLocation>
        <location evidence="1">Cell inner membrane</location>
    </subcellularLocation>
</comment>
<evidence type="ECO:0000256" key="4">
    <source>
        <dbReference type="ARBA" id="ARBA00022741"/>
    </source>
</evidence>